<evidence type="ECO:0000313" key="11">
    <source>
        <dbReference type="Ensembl" id="ENSLLEP00000008091.1"/>
    </source>
</evidence>
<dbReference type="PANTHER" id="PTHR24019:SF11">
    <property type="entry name" value="ERYTHROFERRONE"/>
    <property type="match status" value="1"/>
</dbReference>
<organism evidence="11 12">
    <name type="scientific">Leptobrachium leishanense</name>
    <name type="common">Leishan spiny toad</name>
    <dbReference type="NCBI Taxonomy" id="445787"/>
    <lineage>
        <taxon>Eukaryota</taxon>
        <taxon>Metazoa</taxon>
        <taxon>Chordata</taxon>
        <taxon>Craniata</taxon>
        <taxon>Vertebrata</taxon>
        <taxon>Euteleostomi</taxon>
        <taxon>Amphibia</taxon>
        <taxon>Batrachia</taxon>
        <taxon>Anura</taxon>
        <taxon>Pelobatoidea</taxon>
        <taxon>Megophryidae</taxon>
        <taxon>Leptobrachium</taxon>
    </lineage>
</organism>
<evidence type="ECO:0000256" key="4">
    <source>
        <dbReference type="ARBA" id="ARBA00022729"/>
    </source>
</evidence>
<dbReference type="GO" id="GO:0005615">
    <property type="term" value="C:extracellular space"/>
    <property type="evidence" value="ECO:0007669"/>
    <property type="project" value="TreeGrafter"/>
</dbReference>
<evidence type="ECO:0000256" key="8">
    <source>
        <dbReference type="SAM" id="MobiDB-lite"/>
    </source>
</evidence>
<keyword evidence="3" id="KW-0372">Hormone</keyword>
<dbReference type="Proteomes" id="UP000694569">
    <property type="component" value="Unplaced"/>
</dbReference>
<evidence type="ECO:0000313" key="12">
    <source>
        <dbReference type="Proteomes" id="UP000694569"/>
    </source>
</evidence>
<dbReference type="Ensembl" id="ENSLLET00000008416.1">
    <property type="protein sequence ID" value="ENSLLEP00000008091.1"/>
    <property type="gene ID" value="ENSLLEG00000005135.1"/>
</dbReference>
<evidence type="ECO:0000256" key="3">
    <source>
        <dbReference type="ARBA" id="ARBA00022702"/>
    </source>
</evidence>
<comment type="subcellular location">
    <subcellularLocation>
        <location evidence="1">Secreted</location>
    </subcellularLocation>
</comment>
<keyword evidence="6" id="KW-0325">Glycoprotein</keyword>
<dbReference type="InterPro" id="IPR052136">
    <property type="entry name" value="Adipolin/Erythroferrone-rel"/>
</dbReference>
<dbReference type="PANTHER" id="PTHR24019">
    <property type="entry name" value="ADIPOLIN"/>
    <property type="match status" value="1"/>
</dbReference>
<dbReference type="GO" id="GO:0005179">
    <property type="term" value="F:hormone activity"/>
    <property type="evidence" value="ECO:0007669"/>
    <property type="project" value="UniProtKB-KW"/>
</dbReference>
<comment type="similarity">
    <text evidence="7">Belongs to the adipolin/erythroferrone family.</text>
</comment>
<dbReference type="SUPFAM" id="SSF49842">
    <property type="entry name" value="TNF-like"/>
    <property type="match status" value="1"/>
</dbReference>
<dbReference type="PROSITE" id="PS50871">
    <property type="entry name" value="C1Q"/>
    <property type="match status" value="1"/>
</dbReference>
<accession>A0A8C5M304</accession>
<feature type="domain" description="C1q" evidence="10">
    <location>
        <begin position="165"/>
        <end position="325"/>
    </location>
</feature>
<keyword evidence="9" id="KW-0472">Membrane</keyword>
<sequence length="325" mass="36174">MDTECKPIPLRCLLMTLSMGVLLILLCAGPACTHKNRGSKFQAASHESLSFEDHSVPTPPYPYDASVKQPTQMVPMWQRLPLTLKQSWLLLKENSGRELSVKERVHDDHHRPPRPGYTGAAPPSKHHNHPQSILLREKRISKLLQILSDLLKIQTEKHNPGHKQKITVHAAFTCMTNQDVSLEPGTQVEIQLYQERELGGSLNRGLGFNLTSGRYTAPISGIYTFGAQLKITTTHQQVGLQGQETMKNIRGYIRLQLCIQSLCQDNLSLQRVSNPGGAGGPHTLSLSGVLYLQAGQYVSLYLENRMESWLVVERGSDFSGVLLGL</sequence>
<proteinExistence type="inferred from homology"/>
<name>A0A8C5M304_9ANUR</name>
<dbReference type="AlphaFoldDB" id="A0A8C5M304"/>
<keyword evidence="9" id="KW-0812">Transmembrane</keyword>
<dbReference type="GeneTree" id="ENSGT00940000162100"/>
<feature type="compositionally biased region" description="Basic and acidic residues" evidence="8">
    <location>
        <begin position="100"/>
        <end position="110"/>
    </location>
</feature>
<protein>
    <submittedName>
        <fullName evidence="11">Erythroferrone</fullName>
    </submittedName>
</protein>
<dbReference type="GO" id="GO:0046326">
    <property type="term" value="P:positive regulation of D-glucose import"/>
    <property type="evidence" value="ECO:0007669"/>
    <property type="project" value="TreeGrafter"/>
</dbReference>
<reference evidence="11" key="2">
    <citation type="submission" date="2025-09" db="UniProtKB">
        <authorList>
            <consortium name="Ensembl"/>
        </authorList>
    </citation>
    <scope>IDENTIFICATION</scope>
</reference>
<dbReference type="Gene3D" id="2.60.120.40">
    <property type="match status" value="1"/>
</dbReference>
<keyword evidence="2" id="KW-0964">Secreted</keyword>
<dbReference type="OrthoDB" id="6360045at2759"/>
<evidence type="ECO:0000259" key="10">
    <source>
        <dbReference type="PROSITE" id="PS50871"/>
    </source>
</evidence>
<reference evidence="11" key="1">
    <citation type="submission" date="2025-08" db="UniProtKB">
        <authorList>
            <consortium name="Ensembl"/>
        </authorList>
    </citation>
    <scope>IDENTIFICATION</scope>
</reference>
<evidence type="ECO:0000256" key="5">
    <source>
        <dbReference type="ARBA" id="ARBA00023157"/>
    </source>
</evidence>
<evidence type="ECO:0000256" key="6">
    <source>
        <dbReference type="ARBA" id="ARBA00023180"/>
    </source>
</evidence>
<evidence type="ECO:0000256" key="9">
    <source>
        <dbReference type="SAM" id="Phobius"/>
    </source>
</evidence>
<dbReference type="InterPro" id="IPR008983">
    <property type="entry name" value="Tumour_necrosis_fac-like_dom"/>
</dbReference>
<evidence type="ECO:0000256" key="2">
    <source>
        <dbReference type="ARBA" id="ARBA00022525"/>
    </source>
</evidence>
<dbReference type="GO" id="GO:0045721">
    <property type="term" value="P:negative regulation of gluconeogenesis"/>
    <property type="evidence" value="ECO:0007669"/>
    <property type="project" value="TreeGrafter"/>
</dbReference>
<dbReference type="InterPro" id="IPR001073">
    <property type="entry name" value="C1q_dom"/>
</dbReference>
<evidence type="ECO:0000256" key="1">
    <source>
        <dbReference type="ARBA" id="ARBA00004613"/>
    </source>
</evidence>
<keyword evidence="4" id="KW-0732">Signal</keyword>
<feature type="region of interest" description="Disordered" evidence="8">
    <location>
        <begin position="100"/>
        <end position="131"/>
    </location>
</feature>
<keyword evidence="12" id="KW-1185">Reference proteome</keyword>
<keyword evidence="9" id="KW-1133">Transmembrane helix</keyword>
<feature type="transmembrane region" description="Helical" evidence="9">
    <location>
        <begin position="12"/>
        <end position="31"/>
    </location>
</feature>
<dbReference type="GO" id="GO:0046628">
    <property type="term" value="P:positive regulation of insulin receptor signaling pathway"/>
    <property type="evidence" value="ECO:0007669"/>
    <property type="project" value="TreeGrafter"/>
</dbReference>
<keyword evidence="5" id="KW-1015">Disulfide bond</keyword>
<evidence type="ECO:0000256" key="7">
    <source>
        <dbReference type="ARBA" id="ARBA00038198"/>
    </source>
</evidence>